<dbReference type="RefSeq" id="WP_157328582.1">
    <property type="nucleotide sequence ID" value="NZ_CP046920.1"/>
</dbReference>
<reference evidence="1 2" key="1">
    <citation type="submission" date="2019-12" db="EMBL/GenBank/DDBJ databases">
        <title>Complete genome sequence of Streptococcus sp. CNU G2 isolated frome Bos taurus coreanae.</title>
        <authorList>
            <person name="Park S.Y."/>
            <person name="Kim J.H."/>
            <person name="Seo S.W."/>
        </authorList>
    </citation>
    <scope>NUCLEOTIDE SEQUENCE [LARGE SCALE GENOMIC DNA]</scope>
    <source>
        <strain evidence="1 2">CNU G2</strain>
        <plasmid evidence="2">p_cnu_g2</plasmid>
    </source>
</reference>
<gene>
    <name evidence="1" type="ORF">GPZ88_09960</name>
</gene>
<accession>A0A6G8I2N3</accession>
<dbReference type="EMBL" id="CP046920">
    <property type="protein sequence ID" value="QIM47392.1"/>
    <property type="molecule type" value="Genomic_DNA"/>
</dbReference>
<evidence type="ECO:0000313" key="2">
    <source>
        <dbReference type="Proteomes" id="UP000503166"/>
    </source>
</evidence>
<evidence type="ECO:0000313" key="1">
    <source>
        <dbReference type="EMBL" id="QIM47392.1"/>
    </source>
</evidence>
<organism evidence="1 2">
    <name type="scientific">Streptococcus ruminicola</name>
    <dbReference type="NCBI Taxonomy" id="2686210"/>
    <lineage>
        <taxon>Bacteria</taxon>
        <taxon>Bacillati</taxon>
        <taxon>Bacillota</taxon>
        <taxon>Bacilli</taxon>
        <taxon>Lactobacillales</taxon>
        <taxon>Streptococcaceae</taxon>
        <taxon>Streptococcus</taxon>
    </lineage>
</organism>
<keyword evidence="1" id="KW-0614">Plasmid</keyword>
<sequence>MVKTFRTKGGSLWLRVDHTFPCPICGKTDWCCVNENQTKAVCMRQIDNTKPSYMGGTLYDLKNYQKVNVKTLVVNQGEKLARANVLHKVYSLVIQTLGLSDEHLYQLMNRRGLSREQIQLRGYASGQPENLRKQIESSKKVKNSPVPQITTVWEKLFLANGLEKDAWKGVPGFYFSEKQQVPIFETQSGLLIPWRNEWGQIVGMQVRVDDDKRYYSASFDSSYRNQYRVSIQNVAEGFKYKVYRLPEFEVFAEGVTKETEVSLNSGFHFTIKSSPKYLYVSSGNKPMGTSGNSVPHYAFPDEILAQARFDNYGNSRVYLMNKIDNIIMTEGLLKGDIVASLAPESRLNKLGSVLVMAMAGVSSWKYVAKDIVKHGFTTAYLAYDQDFADNDAVYKSLSDCCDYLARKNGVLTRIMQWDFGKGLDDYLLSPKSETEEIHLWRANMD</sequence>
<dbReference type="Proteomes" id="UP000503166">
    <property type="component" value="Plasmid p_CNU_G2"/>
</dbReference>
<proteinExistence type="predicted"/>
<evidence type="ECO:0008006" key="3">
    <source>
        <dbReference type="Google" id="ProtNLM"/>
    </source>
</evidence>
<dbReference type="KEGG" id="srum:GPZ88_09960"/>
<name>A0A6G8I2N3_9STRE</name>
<geneLocation type="plasmid" evidence="2">
    <name>p_cnu_g2</name>
</geneLocation>
<dbReference type="AlphaFoldDB" id="A0A6G8I2N3"/>
<protein>
    <recommendedName>
        <fullName evidence="3">DUF3854 domain-containing protein</fullName>
    </recommendedName>
</protein>